<accession>A0A8X6SMT0</accession>
<protein>
    <recommendedName>
        <fullName evidence="1">RNA-directed DNA polymerase</fullName>
        <ecNumber evidence="1">2.7.7.49</ecNumber>
    </recommendedName>
</protein>
<dbReference type="EC" id="2.7.7.49" evidence="1"/>
<name>A0A8X6SMT0_TRICX</name>
<evidence type="ECO:0000313" key="3">
    <source>
        <dbReference type="EMBL" id="GFY14323.1"/>
    </source>
</evidence>
<dbReference type="PANTHER" id="PTHR37984:SF15">
    <property type="entry name" value="INTEGRASE CATALYTIC DOMAIN-CONTAINING PROTEIN"/>
    <property type="match status" value="1"/>
</dbReference>
<proteinExistence type="predicted"/>
<dbReference type="Proteomes" id="UP000887159">
    <property type="component" value="Unassembled WGS sequence"/>
</dbReference>
<dbReference type="Gene3D" id="3.30.420.10">
    <property type="entry name" value="Ribonuclease H-like superfamily/Ribonuclease H"/>
    <property type="match status" value="1"/>
</dbReference>
<dbReference type="InterPro" id="IPR041588">
    <property type="entry name" value="Integrase_H2C2"/>
</dbReference>
<evidence type="ECO:0000259" key="2">
    <source>
        <dbReference type="Pfam" id="PF17921"/>
    </source>
</evidence>
<dbReference type="GO" id="GO:0003676">
    <property type="term" value="F:nucleic acid binding"/>
    <property type="evidence" value="ECO:0007669"/>
    <property type="project" value="InterPro"/>
</dbReference>
<evidence type="ECO:0000313" key="4">
    <source>
        <dbReference type="Proteomes" id="UP000887159"/>
    </source>
</evidence>
<dbReference type="PANTHER" id="PTHR37984">
    <property type="entry name" value="PROTEIN CBG26694"/>
    <property type="match status" value="1"/>
</dbReference>
<organism evidence="3 4">
    <name type="scientific">Trichonephila clavipes</name>
    <name type="common">Golden silk orbweaver</name>
    <name type="synonym">Nephila clavipes</name>
    <dbReference type="NCBI Taxonomy" id="2585209"/>
    <lineage>
        <taxon>Eukaryota</taxon>
        <taxon>Metazoa</taxon>
        <taxon>Ecdysozoa</taxon>
        <taxon>Arthropoda</taxon>
        <taxon>Chelicerata</taxon>
        <taxon>Arachnida</taxon>
        <taxon>Araneae</taxon>
        <taxon>Araneomorphae</taxon>
        <taxon>Entelegynae</taxon>
        <taxon>Araneoidea</taxon>
        <taxon>Nephilidae</taxon>
        <taxon>Trichonephila</taxon>
    </lineage>
</organism>
<comment type="caution">
    <text evidence="3">The sequence shown here is derived from an EMBL/GenBank/DDBJ whole genome shotgun (WGS) entry which is preliminary data.</text>
</comment>
<dbReference type="InterPro" id="IPR036397">
    <property type="entry name" value="RNaseH_sf"/>
</dbReference>
<dbReference type="Gene3D" id="1.10.340.70">
    <property type="match status" value="1"/>
</dbReference>
<evidence type="ECO:0000256" key="1">
    <source>
        <dbReference type="ARBA" id="ARBA00012493"/>
    </source>
</evidence>
<dbReference type="AlphaFoldDB" id="A0A8X6SMT0"/>
<gene>
    <name evidence="3" type="ORF">TNCV_1020881</name>
</gene>
<dbReference type="GO" id="GO:0003964">
    <property type="term" value="F:RNA-directed DNA polymerase activity"/>
    <property type="evidence" value="ECO:0007669"/>
    <property type="project" value="UniProtKB-EC"/>
</dbReference>
<reference evidence="3" key="1">
    <citation type="submission" date="2020-08" db="EMBL/GenBank/DDBJ databases">
        <title>Multicomponent nature underlies the extraordinary mechanical properties of spider dragline silk.</title>
        <authorList>
            <person name="Kono N."/>
            <person name="Nakamura H."/>
            <person name="Mori M."/>
            <person name="Yoshida Y."/>
            <person name="Ohtoshi R."/>
            <person name="Malay A.D."/>
            <person name="Moran D.A.P."/>
            <person name="Tomita M."/>
            <person name="Numata K."/>
            <person name="Arakawa K."/>
        </authorList>
    </citation>
    <scope>NUCLEOTIDE SEQUENCE</scope>
</reference>
<dbReference type="Pfam" id="PF17921">
    <property type="entry name" value="Integrase_H2C2"/>
    <property type="match status" value="1"/>
</dbReference>
<keyword evidence="4" id="KW-1185">Reference proteome</keyword>
<feature type="domain" description="Integrase zinc-binding" evidence="2">
    <location>
        <begin position="134"/>
        <end position="189"/>
    </location>
</feature>
<dbReference type="EMBL" id="BMAU01021328">
    <property type="protein sequence ID" value="GFY14323.1"/>
    <property type="molecule type" value="Genomic_DNA"/>
</dbReference>
<sequence>MQKKRVGEEFSLKPWYDSRTSADASDKKFLVRQLYRRCLKVNPRIAKWALYLQEFNYTIEHRTCSKMAHVDALSRPPHCMLIQNSVHLQFLKAQQADDQITMIKTLLETTPHDNYIVKNKLLYKTVNGTDLLVVPDEMQANIIKTAHERGHFAVLRTQDLVSKDFYIPRLKYKVEKCIQNCVTCILTNRKRGKQDGTLNPIEKRFTSPYISSRSFGSLATTSKKYKHVFAVIDAFSKFTWLYPTRSTDAAEVINRLENQRHVFETPLGLSLIKNPHLLPPHLKITVKSKTSFISPLQLVFQDLMAKLKNKIPPSLLCCQNFLSTILRNGTLTYPTCKKS</sequence>
<dbReference type="InterPro" id="IPR050951">
    <property type="entry name" value="Retrovirus_Pol_polyprotein"/>
</dbReference>